<name>A0A7W7YU36_9HYPH</name>
<reference evidence="1 2" key="1">
    <citation type="submission" date="2020-08" db="EMBL/GenBank/DDBJ databases">
        <title>Genomic Encyclopedia of Type Strains, Phase IV (KMG-IV): sequencing the most valuable type-strain genomes for metagenomic binning, comparative biology and taxonomic classification.</title>
        <authorList>
            <person name="Goeker M."/>
        </authorList>
    </citation>
    <scope>NUCLEOTIDE SEQUENCE [LARGE SCALE GENOMIC DNA]</scope>
    <source>
        <strain evidence="1 2">DSM 21319</strain>
    </source>
</reference>
<sequence>MKGYGPGTGFAAPPAALPLHVDAAAYAAFLAVDRGAPGAFNIAEPNDAVATEKAIAELGWSPEFRLTENLPA</sequence>
<accession>A0A7W7YU36</accession>
<comment type="caution">
    <text evidence="1">The sequence shown here is derived from an EMBL/GenBank/DDBJ whole genome shotgun (WGS) entry which is preliminary data.</text>
</comment>
<protein>
    <submittedName>
        <fullName evidence="1">Nucleoside-diphosphate-sugar epimerase</fullName>
    </submittedName>
</protein>
<organism evidence="1 2">
    <name type="scientific">Shinella fusca</name>
    <dbReference type="NCBI Taxonomy" id="544480"/>
    <lineage>
        <taxon>Bacteria</taxon>
        <taxon>Pseudomonadati</taxon>
        <taxon>Pseudomonadota</taxon>
        <taxon>Alphaproteobacteria</taxon>
        <taxon>Hyphomicrobiales</taxon>
        <taxon>Rhizobiaceae</taxon>
        <taxon>Shinella</taxon>
    </lineage>
</organism>
<evidence type="ECO:0000313" key="2">
    <source>
        <dbReference type="Proteomes" id="UP000535406"/>
    </source>
</evidence>
<dbReference type="EMBL" id="JACHIK010000004">
    <property type="protein sequence ID" value="MBB5042262.1"/>
    <property type="molecule type" value="Genomic_DNA"/>
</dbReference>
<gene>
    <name evidence="1" type="ORF">HNQ66_001658</name>
</gene>
<keyword evidence="2" id="KW-1185">Reference proteome</keyword>
<dbReference type="AlphaFoldDB" id="A0A7W7YU36"/>
<dbReference type="Proteomes" id="UP000535406">
    <property type="component" value="Unassembled WGS sequence"/>
</dbReference>
<evidence type="ECO:0000313" key="1">
    <source>
        <dbReference type="EMBL" id="MBB5042262.1"/>
    </source>
</evidence>
<dbReference type="RefSeq" id="WP_184142863.1">
    <property type="nucleotide sequence ID" value="NZ_JACHIK010000004.1"/>
</dbReference>
<proteinExistence type="predicted"/>